<dbReference type="GO" id="GO:0008270">
    <property type="term" value="F:zinc ion binding"/>
    <property type="evidence" value="ECO:0007669"/>
    <property type="project" value="UniProtKB-KW"/>
</dbReference>
<name>A0ABD0S4Y5_LOXSC</name>
<evidence type="ECO:0000256" key="4">
    <source>
        <dbReference type="ARBA" id="ARBA00022771"/>
    </source>
</evidence>
<dbReference type="PROSITE" id="PS50157">
    <property type="entry name" value="ZINC_FINGER_C2H2_2"/>
    <property type="match status" value="10"/>
</dbReference>
<reference evidence="11 12" key="1">
    <citation type="submission" date="2024-06" db="EMBL/GenBank/DDBJ databases">
        <title>A chromosome-level genome assembly of beet webworm, Loxostege sticticalis.</title>
        <authorList>
            <person name="Zhang Y."/>
        </authorList>
    </citation>
    <scope>NUCLEOTIDE SEQUENCE [LARGE SCALE GENOMIC DNA]</scope>
    <source>
        <strain evidence="11">AQ028</strain>
        <tissue evidence="11">Male pupae</tissue>
    </source>
</reference>
<comment type="caution">
    <text evidence="11">The sequence shown here is derived from an EMBL/GenBank/DDBJ whole genome shotgun (WGS) entry which is preliminary data.</text>
</comment>
<evidence type="ECO:0000256" key="1">
    <source>
        <dbReference type="ARBA" id="ARBA00004123"/>
    </source>
</evidence>
<evidence type="ECO:0000256" key="3">
    <source>
        <dbReference type="ARBA" id="ARBA00022737"/>
    </source>
</evidence>
<protein>
    <recommendedName>
        <fullName evidence="10">C2H2-type domain-containing protein</fullName>
    </recommendedName>
</protein>
<dbReference type="SMART" id="SM00355">
    <property type="entry name" value="ZnF_C2H2"/>
    <property type="match status" value="11"/>
</dbReference>
<evidence type="ECO:0000256" key="6">
    <source>
        <dbReference type="ARBA" id="ARBA00023015"/>
    </source>
</evidence>
<feature type="domain" description="C2H2-type" evidence="10">
    <location>
        <begin position="117"/>
        <end position="144"/>
    </location>
</feature>
<feature type="domain" description="C2H2-type" evidence="10">
    <location>
        <begin position="312"/>
        <end position="340"/>
    </location>
</feature>
<organism evidence="11 12">
    <name type="scientific">Loxostege sticticalis</name>
    <name type="common">Beet webworm moth</name>
    <dbReference type="NCBI Taxonomy" id="481309"/>
    <lineage>
        <taxon>Eukaryota</taxon>
        <taxon>Metazoa</taxon>
        <taxon>Ecdysozoa</taxon>
        <taxon>Arthropoda</taxon>
        <taxon>Hexapoda</taxon>
        <taxon>Insecta</taxon>
        <taxon>Pterygota</taxon>
        <taxon>Neoptera</taxon>
        <taxon>Endopterygota</taxon>
        <taxon>Lepidoptera</taxon>
        <taxon>Glossata</taxon>
        <taxon>Ditrysia</taxon>
        <taxon>Pyraloidea</taxon>
        <taxon>Crambidae</taxon>
        <taxon>Pyraustinae</taxon>
        <taxon>Loxostege</taxon>
    </lineage>
</organism>
<keyword evidence="6" id="KW-0805">Transcription regulation</keyword>
<dbReference type="AlphaFoldDB" id="A0ABD0S4Y5"/>
<dbReference type="EMBL" id="JBEDNZ010000031">
    <property type="protein sequence ID" value="KAL0808731.1"/>
    <property type="molecule type" value="Genomic_DNA"/>
</dbReference>
<dbReference type="PANTHER" id="PTHR47772:SF13">
    <property type="entry name" value="GASTRULA ZINC FINGER PROTEIN XLCGF49.1-LIKE-RELATED"/>
    <property type="match status" value="1"/>
</dbReference>
<keyword evidence="3" id="KW-0677">Repeat</keyword>
<feature type="domain" description="C2H2-type" evidence="10">
    <location>
        <begin position="171"/>
        <end position="198"/>
    </location>
</feature>
<keyword evidence="2" id="KW-0479">Metal-binding</keyword>
<dbReference type="Gene3D" id="3.30.160.60">
    <property type="entry name" value="Classic Zinc Finger"/>
    <property type="match status" value="8"/>
</dbReference>
<dbReference type="PANTHER" id="PTHR47772">
    <property type="entry name" value="ZINC FINGER PROTEIN 200"/>
    <property type="match status" value="1"/>
</dbReference>
<evidence type="ECO:0000313" key="11">
    <source>
        <dbReference type="EMBL" id="KAL0808731.1"/>
    </source>
</evidence>
<proteinExistence type="predicted"/>
<evidence type="ECO:0000259" key="10">
    <source>
        <dbReference type="PROSITE" id="PS50157"/>
    </source>
</evidence>
<keyword evidence="8" id="KW-0539">Nucleus</keyword>
<feature type="domain" description="C2H2-type" evidence="10">
    <location>
        <begin position="227"/>
        <end position="255"/>
    </location>
</feature>
<dbReference type="InterPro" id="IPR036236">
    <property type="entry name" value="Znf_C2H2_sf"/>
</dbReference>
<feature type="domain" description="C2H2-type" evidence="10">
    <location>
        <begin position="256"/>
        <end position="283"/>
    </location>
</feature>
<feature type="domain" description="C2H2-type" evidence="10">
    <location>
        <begin position="60"/>
        <end position="87"/>
    </location>
</feature>
<keyword evidence="7" id="KW-0804">Transcription</keyword>
<dbReference type="PROSITE" id="PS00028">
    <property type="entry name" value="ZINC_FINGER_C2H2_1"/>
    <property type="match status" value="9"/>
</dbReference>
<dbReference type="Pfam" id="PF13912">
    <property type="entry name" value="zf-C2H2_6"/>
    <property type="match status" value="2"/>
</dbReference>
<feature type="domain" description="C2H2-type" evidence="10">
    <location>
        <begin position="88"/>
        <end position="115"/>
    </location>
</feature>
<evidence type="ECO:0000313" key="12">
    <source>
        <dbReference type="Proteomes" id="UP001549921"/>
    </source>
</evidence>
<dbReference type="FunFam" id="3.30.160.60:FF:000145">
    <property type="entry name" value="Zinc finger protein 574"/>
    <property type="match status" value="1"/>
</dbReference>
<feature type="domain" description="C2H2-type" evidence="10">
    <location>
        <begin position="284"/>
        <end position="311"/>
    </location>
</feature>
<feature type="domain" description="C2H2-type" evidence="10">
    <location>
        <begin position="341"/>
        <end position="370"/>
    </location>
</feature>
<keyword evidence="4 9" id="KW-0863">Zinc-finger</keyword>
<accession>A0ABD0S4Y5</accession>
<dbReference type="GO" id="GO:0005634">
    <property type="term" value="C:nucleus"/>
    <property type="evidence" value="ECO:0007669"/>
    <property type="project" value="UniProtKB-SubCell"/>
</dbReference>
<dbReference type="SUPFAM" id="SSF57667">
    <property type="entry name" value="beta-beta-alpha zinc fingers"/>
    <property type="match status" value="6"/>
</dbReference>
<dbReference type="Pfam" id="PF00096">
    <property type="entry name" value="zf-C2H2"/>
    <property type="match status" value="2"/>
</dbReference>
<sequence length="379" mass="44649">MEATVDIKEEKPDEFDAFTDGNTVHRRYRLRAPKPKEVIKETTAEKKAVKKPTKYIDRTFDCMQCNKEFDSKTGLLNHLRMHNVDRKFVCSLCEQAFHTNELLIKHKIIHKDEDRVYLCKICKVAFTDHCDFLVHDLEHTQKKSIKCPECALYFNRHYLKLHIETHFDRKVNCEVCGKAYQGENRLQYHMKTHDAANHAECGECGKIFKDKAYLSYHMMSHTGVKPIQCLYCGVGFRSRQQRDTHTKRKHTTDRPHECKLCGNKFKILGDLQGHMTTHDKEKKINCYICGKTFFHKESLTFHLRLHTKQDMFDCPECDHKSATRPALRTHILYKHTDTKDFKCGLCNMSFKTLQAITRHNKSKMHIRAEYGMKMKKKLS</sequence>
<evidence type="ECO:0000256" key="5">
    <source>
        <dbReference type="ARBA" id="ARBA00022833"/>
    </source>
</evidence>
<dbReference type="InterPro" id="IPR013087">
    <property type="entry name" value="Znf_C2H2_type"/>
</dbReference>
<comment type="subcellular location">
    <subcellularLocation>
        <location evidence="1">Nucleus</location>
    </subcellularLocation>
</comment>
<evidence type="ECO:0000256" key="8">
    <source>
        <dbReference type="ARBA" id="ARBA00023242"/>
    </source>
</evidence>
<evidence type="ECO:0000256" key="7">
    <source>
        <dbReference type="ARBA" id="ARBA00023163"/>
    </source>
</evidence>
<evidence type="ECO:0000256" key="9">
    <source>
        <dbReference type="PROSITE-ProRule" id="PRU00042"/>
    </source>
</evidence>
<gene>
    <name evidence="11" type="ORF">ABMA28_013160</name>
</gene>
<evidence type="ECO:0000256" key="2">
    <source>
        <dbReference type="ARBA" id="ARBA00022723"/>
    </source>
</evidence>
<dbReference type="Proteomes" id="UP001549921">
    <property type="component" value="Unassembled WGS sequence"/>
</dbReference>
<keyword evidence="5" id="KW-0862">Zinc</keyword>
<dbReference type="InterPro" id="IPR050636">
    <property type="entry name" value="C2H2-ZF_domain-containing"/>
</dbReference>
<feature type="domain" description="C2H2-type" evidence="10">
    <location>
        <begin position="199"/>
        <end position="226"/>
    </location>
</feature>